<dbReference type="InterPro" id="IPR011990">
    <property type="entry name" value="TPR-like_helical_dom_sf"/>
</dbReference>
<evidence type="ECO:0000313" key="3">
    <source>
        <dbReference type="EMBL" id="KAG7288356.1"/>
    </source>
</evidence>
<dbReference type="InterPro" id="IPR035994">
    <property type="entry name" value="Nucleoside_phosphorylase_sf"/>
</dbReference>
<feature type="region of interest" description="Disordered" evidence="1">
    <location>
        <begin position="683"/>
        <end position="711"/>
    </location>
</feature>
<evidence type="ECO:0000313" key="4">
    <source>
        <dbReference type="Proteomes" id="UP001197093"/>
    </source>
</evidence>
<dbReference type="InterPro" id="IPR027417">
    <property type="entry name" value="P-loop_NTPase"/>
</dbReference>
<feature type="domain" description="Nucleoside phosphorylase" evidence="2">
    <location>
        <begin position="14"/>
        <end position="307"/>
    </location>
</feature>
<accession>A0AAD4EV99</accession>
<dbReference type="Proteomes" id="UP001197093">
    <property type="component" value="Unassembled WGS sequence"/>
</dbReference>
<organism evidence="3 4">
    <name type="scientific">Staphylotrichum longicolle</name>
    <dbReference type="NCBI Taxonomy" id="669026"/>
    <lineage>
        <taxon>Eukaryota</taxon>
        <taxon>Fungi</taxon>
        <taxon>Dikarya</taxon>
        <taxon>Ascomycota</taxon>
        <taxon>Pezizomycotina</taxon>
        <taxon>Sordariomycetes</taxon>
        <taxon>Sordariomycetidae</taxon>
        <taxon>Sordariales</taxon>
        <taxon>Chaetomiaceae</taxon>
        <taxon>Staphylotrichum</taxon>
    </lineage>
</organism>
<dbReference type="InterPro" id="IPR053137">
    <property type="entry name" value="NLR-like"/>
</dbReference>
<dbReference type="Pfam" id="PF01048">
    <property type="entry name" value="PNP_UDP_1"/>
    <property type="match status" value="1"/>
</dbReference>
<dbReference type="EMBL" id="JAHCVI010000003">
    <property type="protein sequence ID" value="KAG7288356.1"/>
    <property type="molecule type" value="Genomic_DNA"/>
</dbReference>
<dbReference type="Gene3D" id="1.25.40.10">
    <property type="entry name" value="Tetratricopeptide repeat domain"/>
    <property type="match status" value="1"/>
</dbReference>
<reference evidence="3" key="1">
    <citation type="submission" date="2023-02" db="EMBL/GenBank/DDBJ databases">
        <authorList>
            <person name="Palmer J.M."/>
        </authorList>
    </citation>
    <scope>NUCLEOTIDE SEQUENCE</scope>
    <source>
        <strain evidence="3">FW57</strain>
    </source>
</reference>
<name>A0AAD4EV99_9PEZI</name>
<proteinExistence type="predicted"/>
<gene>
    <name evidence="3" type="ORF">NEMBOFW57_007887</name>
</gene>
<keyword evidence="4" id="KW-1185">Reference proteome</keyword>
<evidence type="ECO:0000256" key="1">
    <source>
        <dbReference type="SAM" id="MobiDB-lite"/>
    </source>
</evidence>
<comment type="caution">
    <text evidence="3">The sequence shown here is derived from an EMBL/GenBank/DDBJ whole genome shotgun (WGS) entry which is preliminary data.</text>
</comment>
<dbReference type="GO" id="GO:0009116">
    <property type="term" value="P:nucleoside metabolic process"/>
    <property type="evidence" value="ECO:0007669"/>
    <property type="project" value="InterPro"/>
</dbReference>
<dbReference type="SUPFAM" id="SSF48452">
    <property type="entry name" value="TPR-like"/>
    <property type="match status" value="1"/>
</dbReference>
<dbReference type="GO" id="GO:0003824">
    <property type="term" value="F:catalytic activity"/>
    <property type="evidence" value="ECO:0007669"/>
    <property type="project" value="InterPro"/>
</dbReference>
<protein>
    <recommendedName>
        <fullName evidence="2">Nucleoside phosphorylase domain-containing protein</fullName>
    </recommendedName>
</protein>
<sequence length="1295" mass="144462">MDPEPPSSRDEFQIGIVCALPLEFDAVVASLDHVWPEDVCAALGKAPGDGNTYTLGRMKQHNVVLTLLRQRGGKASMGKASAAIVASDLRHSWFSLTLALLVGICGGVPKAGNREMLLGDVVISSSVVQYDFGQQFPDGFRRKHGPQNSLAAPMAENASILGILNTDYGRETVRARTASSLMALQQTRPKYTFPGAAFDKRCSDDFLVKRSRLEERLEATTDDDAVFQPAIFVGGVATGDTVMKSGVTRDAVAKAEGIIAFEMEAAGIWEQLPTLVLKGVCDYADSHKNKKWQDYAAGTAAAAAKAVAAFHTPVDVPRLREMRAAQRESILPFPPDPEFISRPLISDWIKERAKVEGGRAALVGVGGIGKSQLAIRYAHGVRNRSHVFWINATTRATLEESVRILAEGLNLEKPGDSLDDLFRRVGVWFSLEKNGPWTVVLDNFDDSSVLTDDDPKLRKLLSISSNGFTLITSRDVKAAERLTEGVKNSIYLVPDLGEEAAVEMFQVKLEERCEREEAEEVVRLLEFMPLAISQAAAYINSRAGRVSVRDYADMFRAGNEKRGVLLEWEYDELRRYQTSSNSVFGTWSITLEQMQQERPSAVDLLSLMSFFSPQSIPEWALKPLYMKDIERYLPDFTFRDVLPSSVSSLLSRVKVGRRLLQQRSIEGGVQDGIWELWATPEKDAREEKNKDGSKQETKKAKAGKPKKSLKSNMTKLTGKSIRMWPGMMKEQIKEGLNREALSEAKDALIHEFLPVFGKPKDDEDTDVEPHDEAAEELEQDLDVLRKYSMVTPTAKDGVLKMHPLVRYCTHNWLSRSGTLDAWKRRFLKIMVVCLVHPPTGHELHMGDLDGHIEFLTNEEPDDVPSTRLWVSVCSHLISTWQTRGSKDTAVVLALQEKIVNVADKILGPGDRVTIRSRSWLASYALKQGDLEKAEVMFREVIEQAQNVHGRVNPLVVECQFQYVRILRALGRVSEATLITETLYDKLAHAFWSDYAQWTSGAQSIAAHAESMAAEGRFDDAVRLAIETLSHRELSGYQFGDTIACLARITEALSQHSPPEEVTPSLRDIVDHAERVEDTWEHIPFTVCGPFHRHLAVCLERQGDVAGAILVMRKGISTMAHAFPGPVEPTRAVAFGLLDAPPDEEEKRQRLLRELIQRLDSDDGRFNEEFLQRLANIGRLLYSFDRFDECWTLLDALCDHLLAEWGETHLLTKDMLKFRDEMKKWHVEAGRMAREIGKDGDADSTEKETPAAVAAQRVDSAVAMESEGECSSIAKVAEHKEIESVVVRVTEKVIGC</sequence>
<dbReference type="Gene3D" id="3.40.50.300">
    <property type="entry name" value="P-loop containing nucleotide triphosphate hydrolases"/>
    <property type="match status" value="1"/>
</dbReference>
<evidence type="ECO:0000259" key="2">
    <source>
        <dbReference type="Pfam" id="PF01048"/>
    </source>
</evidence>
<dbReference type="SUPFAM" id="SSF52540">
    <property type="entry name" value="P-loop containing nucleoside triphosphate hydrolases"/>
    <property type="match status" value="1"/>
</dbReference>
<feature type="compositionally biased region" description="Basic residues" evidence="1">
    <location>
        <begin position="700"/>
        <end position="709"/>
    </location>
</feature>
<dbReference type="InterPro" id="IPR000845">
    <property type="entry name" value="Nucleoside_phosphorylase_d"/>
</dbReference>
<dbReference type="SUPFAM" id="SSF53167">
    <property type="entry name" value="Purine and uridine phosphorylases"/>
    <property type="match status" value="1"/>
</dbReference>
<feature type="compositionally biased region" description="Basic and acidic residues" evidence="1">
    <location>
        <begin position="683"/>
        <end position="699"/>
    </location>
</feature>
<dbReference type="Gene3D" id="3.40.50.1580">
    <property type="entry name" value="Nucleoside phosphorylase domain"/>
    <property type="match status" value="1"/>
</dbReference>
<dbReference type="PANTHER" id="PTHR46082:SF6">
    <property type="entry name" value="AAA+ ATPASE DOMAIN-CONTAINING PROTEIN-RELATED"/>
    <property type="match status" value="1"/>
</dbReference>
<dbReference type="PANTHER" id="PTHR46082">
    <property type="entry name" value="ATP/GTP-BINDING PROTEIN-RELATED"/>
    <property type="match status" value="1"/>
</dbReference>